<dbReference type="PANTHER" id="PTHR30614:SF0">
    <property type="entry name" value="L-CYSTINE TRANSPORT SYSTEM PERMEASE PROTEIN TCYL"/>
    <property type="match status" value="1"/>
</dbReference>
<feature type="domain" description="ABC transmembrane type-1" evidence="9">
    <location>
        <begin position="80"/>
        <end position="292"/>
    </location>
</feature>
<evidence type="ECO:0000256" key="5">
    <source>
        <dbReference type="ARBA" id="ARBA00022970"/>
    </source>
</evidence>
<gene>
    <name evidence="10" type="ORF">SAMN05192554_11752</name>
</gene>
<evidence type="ECO:0000313" key="10">
    <source>
        <dbReference type="EMBL" id="SDN15147.1"/>
    </source>
</evidence>
<evidence type="ECO:0000256" key="1">
    <source>
        <dbReference type="ARBA" id="ARBA00004651"/>
    </source>
</evidence>
<evidence type="ECO:0000313" key="11">
    <source>
        <dbReference type="Proteomes" id="UP000199370"/>
    </source>
</evidence>
<accession>A0A1G9Z1R3</accession>
<keyword evidence="2 8" id="KW-0813">Transport</keyword>
<dbReference type="InterPro" id="IPR000515">
    <property type="entry name" value="MetI-like"/>
</dbReference>
<evidence type="ECO:0000256" key="3">
    <source>
        <dbReference type="ARBA" id="ARBA00022475"/>
    </source>
</evidence>
<dbReference type="InterPro" id="IPR035906">
    <property type="entry name" value="MetI-like_sf"/>
</dbReference>
<dbReference type="STRING" id="996166.SAMN05192554_11752"/>
<comment type="subcellular location">
    <subcellularLocation>
        <location evidence="1 8">Cell membrane</location>
        <topology evidence="1 8">Multi-pass membrane protein</topology>
    </subcellularLocation>
</comment>
<keyword evidence="11" id="KW-1185">Reference proteome</keyword>
<feature type="transmembrane region" description="Helical" evidence="8">
    <location>
        <begin position="238"/>
        <end position="258"/>
    </location>
</feature>
<evidence type="ECO:0000256" key="2">
    <source>
        <dbReference type="ARBA" id="ARBA00022448"/>
    </source>
</evidence>
<dbReference type="EMBL" id="FNIA01000017">
    <property type="protein sequence ID" value="SDN15147.1"/>
    <property type="molecule type" value="Genomic_DNA"/>
</dbReference>
<dbReference type="GO" id="GO:0006865">
    <property type="term" value="P:amino acid transport"/>
    <property type="evidence" value="ECO:0007669"/>
    <property type="project" value="UniProtKB-KW"/>
</dbReference>
<dbReference type="Gene3D" id="1.10.3720.10">
    <property type="entry name" value="MetI-like"/>
    <property type="match status" value="1"/>
</dbReference>
<feature type="transmembrane region" description="Helical" evidence="8">
    <location>
        <begin position="21"/>
        <end position="40"/>
    </location>
</feature>
<evidence type="ECO:0000256" key="4">
    <source>
        <dbReference type="ARBA" id="ARBA00022692"/>
    </source>
</evidence>
<dbReference type="PANTHER" id="PTHR30614">
    <property type="entry name" value="MEMBRANE COMPONENT OF AMINO ACID ABC TRANSPORTER"/>
    <property type="match status" value="1"/>
</dbReference>
<keyword evidence="4 8" id="KW-0812">Transmembrane</keyword>
<keyword evidence="5" id="KW-0029">Amino-acid transport</keyword>
<feature type="transmembrane region" description="Helical" evidence="8">
    <location>
        <begin position="270"/>
        <end position="292"/>
    </location>
</feature>
<dbReference type="CDD" id="cd06261">
    <property type="entry name" value="TM_PBP2"/>
    <property type="match status" value="1"/>
</dbReference>
<evidence type="ECO:0000259" key="9">
    <source>
        <dbReference type="PROSITE" id="PS50928"/>
    </source>
</evidence>
<evidence type="ECO:0000256" key="8">
    <source>
        <dbReference type="RuleBase" id="RU363032"/>
    </source>
</evidence>
<keyword evidence="3" id="KW-1003">Cell membrane</keyword>
<organism evidence="10 11">
    <name type="scientific">Haloarchaeobius iranensis</name>
    <dbReference type="NCBI Taxonomy" id="996166"/>
    <lineage>
        <taxon>Archaea</taxon>
        <taxon>Methanobacteriati</taxon>
        <taxon>Methanobacteriota</taxon>
        <taxon>Stenosarchaea group</taxon>
        <taxon>Halobacteria</taxon>
        <taxon>Halobacteriales</taxon>
        <taxon>Halorubellaceae</taxon>
        <taxon>Haloarchaeobius</taxon>
    </lineage>
</organism>
<dbReference type="SUPFAM" id="SSF161098">
    <property type="entry name" value="MetI-like"/>
    <property type="match status" value="1"/>
</dbReference>
<dbReference type="GO" id="GO:0022857">
    <property type="term" value="F:transmembrane transporter activity"/>
    <property type="evidence" value="ECO:0007669"/>
    <property type="project" value="InterPro"/>
</dbReference>
<evidence type="ECO:0000256" key="7">
    <source>
        <dbReference type="ARBA" id="ARBA00023136"/>
    </source>
</evidence>
<keyword evidence="6 8" id="KW-1133">Transmembrane helix</keyword>
<dbReference type="Pfam" id="PF00528">
    <property type="entry name" value="BPD_transp_1"/>
    <property type="match status" value="1"/>
</dbReference>
<name>A0A1G9Z1R3_9EURY</name>
<dbReference type="InterPro" id="IPR010065">
    <property type="entry name" value="AA_ABC_transptr_permease_3TM"/>
</dbReference>
<evidence type="ECO:0000256" key="6">
    <source>
        <dbReference type="ARBA" id="ARBA00022989"/>
    </source>
</evidence>
<dbReference type="AlphaFoldDB" id="A0A1G9Z1R3"/>
<dbReference type="InterPro" id="IPR043429">
    <property type="entry name" value="ArtM/GltK/GlnP/TcyL/YhdX-like"/>
</dbReference>
<dbReference type="Proteomes" id="UP000199370">
    <property type="component" value="Unassembled WGS sequence"/>
</dbReference>
<reference evidence="10 11" key="1">
    <citation type="submission" date="2016-10" db="EMBL/GenBank/DDBJ databases">
        <authorList>
            <person name="de Groot N.N."/>
        </authorList>
    </citation>
    <scope>NUCLEOTIDE SEQUENCE [LARGE SCALE GENOMIC DNA]</scope>
    <source>
        <strain evidence="11">EB21,IBRC-M 10013,KCTC 4048</strain>
    </source>
</reference>
<sequence>MSYAEDLRRVRTREGRSVGSMVLIALGGLFWGYLLLRWLINWEWVPFGTPGEPLVSPETLGLTGGTATAFQSLPQLAEGAYITVLITVLSILLGLVLAVPLSVARVYGRWTKYLSLSFTELIRGTPLIAQLYLLYYGLNLSQFFRGLTQFGPFTVRTPVWAVDLGPLKVQTALWVALIGFTINSAAYQAEYIRSAIESVDPQQLVAARSVGLTQREGILHVVLPQTLRFAIPGWTNELVYLIKYSSLATFITVAELFRRADAVASDTFDYTAMFTVVALVYIGIVITATRLMGYVEDRVALPGLGQTRGRS</sequence>
<protein>
    <submittedName>
        <fullName evidence="10">Amino acid ABC transporter membrane protein 2, PAAT family</fullName>
    </submittedName>
</protein>
<comment type="similarity">
    <text evidence="8">Belongs to the binding-protein-dependent transport system permease family.</text>
</comment>
<proteinExistence type="inferred from homology"/>
<dbReference type="GO" id="GO:0043190">
    <property type="term" value="C:ATP-binding cassette (ABC) transporter complex"/>
    <property type="evidence" value="ECO:0007669"/>
    <property type="project" value="InterPro"/>
</dbReference>
<feature type="transmembrane region" description="Helical" evidence="8">
    <location>
        <begin position="80"/>
        <end position="101"/>
    </location>
</feature>
<dbReference type="PROSITE" id="PS50928">
    <property type="entry name" value="ABC_TM1"/>
    <property type="match status" value="1"/>
</dbReference>
<keyword evidence="7 8" id="KW-0472">Membrane</keyword>
<dbReference type="NCBIfam" id="TIGR01726">
    <property type="entry name" value="HEQRo_perm_3TM"/>
    <property type="match status" value="1"/>
</dbReference>